<gene>
    <name evidence="1" type="ORF">PSON_ATCC_30995.1.T0400005</name>
</gene>
<evidence type="ECO:0000313" key="1">
    <source>
        <dbReference type="EMBL" id="CAD8079974.1"/>
    </source>
</evidence>
<reference evidence="1" key="1">
    <citation type="submission" date="2021-01" db="EMBL/GenBank/DDBJ databases">
        <authorList>
            <consortium name="Genoscope - CEA"/>
            <person name="William W."/>
        </authorList>
    </citation>
    <scope>NUCLEOTIDE SEQUENCE</scope>
</reference>
<organism evidence="1 2">
    <name type="scientific">Paramecium sonneborni</name>
    <dbReference type="NCBI Taxonomy" id="65129"/>
    <lineage>
        <taxon>Eukaryota</taxon>
        <taxon>Sar</taxon>
        <taxon>Alveolata</taxon>
        <taxon>Ciliophora</taxon>
        <taxon>Intramacronucleata</taxon>
        <taxon>Oligohymenophorea</taxon>
        <taxon>Peniculida</taxon>
        <taxon>Parameciidae</taxon>
        <taxon>Paramecium</taxon>
    </lineage>
</organism>
<keyword evidence="2" id="KW-1185">Reference proteome</keyword>
<dbReference type="AlphaFoldDB" id="A0A8S1MY81"/>
<name>A0A8S1MY81_9CILI</name>
<evidence type="ECO:0000313" key="2">
    <source>
        <dbReference type="Proteomes" id="UP000692954"/>
    </source>
</evidence>
<comment type="caution">
    <text evidence="1">The sequence shown here is derived from an EMBL/GenBank/DDBJ whole genome shotgun (WGS) entry which is preliminary data.</text>
</comment>
<protein>
    <submittedName>
        <fullName evidence="1">Uncharacterized protein</fullName>
    </submittedName>
</protein>
<proteinExistence type="predicted"/>
<dbReference type="EMBL" id="CAJJDN010000040">
    <property type="protein sequence ID" value="CAD8079974.1"/>
    <property type="molecule type" value="Genomic_DNA"/>
</dbReference>
<dbReference type="Proteomes" id="UP000692954">
    <property type="component" value="Unassembled WGS sequence"/>
</dbReference>
<sequence>MPYQQCTTTFLIALFEQAIFNRRTTQNKQQHLLIQTLFTSQKPGQHLHYNPFKILF</sequence>
<accession>A0A8S1MY81</accession>